<protein>
    <submittedName>
        <fullName evidence="3">Putative secreted protein with PEP-CTERM sorting signal</fullName>
    </submittedName>
</protein>
<organism evidence="3 4">
    <name type="scientific">Novosphingobium kunmingense</name>
    <dbReference type="NCBI Taxonomy" id="1211806"/>
    <lineage>
        <taxon>Bacteria</taxon>
        <taxon>Pseudomonadati</taxon>
        <taxon>Pseudomonadota</taxon>
        <taxon>Alphaproteobacteria</taxon>
        <taxon>Sphingomonadales</taxon>
        <taxon>Sphingomonadaceae</taxon>
        <taxon>Novosphingobium</taxon>
    </lineage>
</organism>
<gene>
    <name evidence="3" type="ORF">B0I00_0612</name>
</gene>
<feature type="signal peptide" evidence="1">
    <location>
        <begin position="1"/>
        <end position="24"/>
    </location>
</feature>
<evidence type="ECO:0000259" key="2">
    <source>
        <dbReference type="Pfam" id="PF07589"/>
    </source>
</evidence>
<feature type="domain" description="Ice-binding protein C-terminal" evidence="2">
    <location>
        <begin position="205"/>
        <end position="228"/>
    </location>
</feature>
<sequence>MTVFKAIAPLAAIASLAFASAAHADTIPLTPANVGNSYTLNYNGFSGNGGATIAGLTASTTFTLASISTNAYVFNYSITNTSTAPVSSRVSSFGFNTNPDADGASSTGTFNFATLDSSYPNGIGDIDVCFKGYDTGSCAGGGGGGIDNGQTGTGTFTLSFLQPITALTLSDFYVRYQSVEGVRGVTSASGAGSLTNTSGGSSGNQVPEPGMVGLIGGALLATAFLRRRRKVAADAAFA</sequence>
<dbReference type="RefSeq" id="WP_100865855.1">
    <property type="nucleotide sequence ID" value="NZ_PHUF01000002.1"/>
</dbReference>
<dbReference type="EMBL" id="PHUF01000002">
    <property type="protein sequence ID" value="PKB25413.1"/>
    <property type="molecule type" value="Genomic_DNA"/>
</dbReference>
<evidence type="ECO:0000313" key="4">
    <source>
        <dbReference type="Proteomes" id="UP000232587"/>
    </source>
</evidence>
<dbReference type="AlphaFoldDB" id="A0A2N0I2J5"/>
<evidence type="ECO:0000313" key="3">
    <source>
        <dbReference type="EMBL" id="PKB25413.1"/>
    </source>
</evidence>
<dbReference type="OrthoDB" id="7504626at2"/>
<reference evidence="3 4" key="1">
    <citation type="submission" date="2017-11" db="EMBL/GenBank/DDBJ databases">
        <title>Genomic Encyclopedia of Type Strains, Phase III (KMG-III): the genomes of soil and plant-associated and newly described type strains.</title>
        <authorList>
            <person name="Whitman W."/>
        </authorList>
    </citation>
    <scope>NUCLEOTIDE SEQUENCE [LARGE SCALE GENOMIC DNA]</scope>
    <source>
        <strain evidence="3 4">CGMCC 1.12274</strain>
    </source>
</reference>
<dbReference type="Pfam" id="PF07589">
    <property type="entry name" value="PEP-CTERM"/>
    <property type="match status" value="1"/>
</dbReference>
<dbReference type="InterPro" id="IPR013424">
    <property type="entry name" value="Ice-binding_C"/>
</dbReference>
<comment type="caution">
    <text evidence="3">The sequence shown here is derived from an EMBL/GenBank/DDBJ whole genome shotgun (WGS) entry which is preliminary data.</text>
</comment>
<dbReference type="NCBIfam" id="NF033947">
    <property type="entry name" value="PEP-cistern"/>
    <property type="match status" value="1"/>
</dbReference>
<dbReference type="NCBIfam" id="TIGR02595">
    <property type="entry name" value="PEP_CTERM"/>
    <property type="match status" value="1"/>
</dbReference>
<accession>A0A2N0I2J5</accession>
<dbReference type="Proteomes" id="UP000232587">
    <property type="component" value="Unassembled WGS sequence"/>
</dbReference>
<keyword evidence="4" id="KW-1185">Reference proteome</keyword>
<feature type="chain" id="PRO_5014883902" evidence="1">
    <location>
        <begin position="25"/>
        <end position="238"/>
    </location>
</feature>
<keyword evidence="1" id="KW-0732">Signal</keyword>
<name>A0A2N0I2J5_9SPHN</name>
<evidence type="ECO:0000256" key="1">
    <source>
        <dbReference type="SAM" id="SignalP"/>
    </source>
</evidence>
<proteinExistence type="predicted"/>